<dbReference type="RefSeq" id="WP_167298823.1">
    <property type="nucleotide sequence ID" value="NZ_JAASQV010000001.1"/>
</dbReference>
<feature type="domain" description="EF-hand" evidence="3">
    <location>
        <begin position="95"/>
        <end position="130"/>
    </location>
</feature>
<dbReference type="SUPFAM" id="SSF47473">
    <property type="entry name" value="EF-hand"/>
    <property type="match status" value="1"/>
</dbReference>
<dbReference type="PROSITE" id="PS50222">
    <property type="entry name" value="EF_HAND_2"/>
    <property type="match status" value="2"/>
</dbReference>
<dbReference type="Pfam" id="PF13202">
    <property type="entry name" value="EF-hand_5"/>
    <property type="match status" value="3"/>
</dbReference>
<accession>A0A7X5UYE1</accession>
<evidence type="ECO:0000256" key="1">
    <source>
        <dbReference type="SAM" id="MobiDB-lite"/>
    </source>
</evidence>
<keyword evidence="5" id="KW-1185">Reference proteome</keyword>
<dbReference type="InterPro" id="IPR011992">
    <property type="entry name" value="EF-hand-dom_pair"/>
</dbReference>
<dbReference type="AlphaFoldDB" id="A0A7X5UYE1"/>
<dbReference type="PROSITE" id="PS00018">
    <property type="entry name" value="EF_HAND_1"/>
    <property type="match status" value="2"/>
</dbReference>
<gene>
    <name evidence="4" type="ORF">FHR20_001409</name>
</gene>
<name>A0A7X5UYE1_9SPHN</name>
<dbReference type="Proteomes" id="UP000564677">
    <property type="component" value="Unassembled WGS sequence"/>
</dbReference>
<feature type="domain" description="EF-hand" evidence="3">
    <location>
        <begin position="33"/>
        <end position="60"/>
    </location>
</feature>
<organism evidence="4 5">
    <name type="scientific">Sphingomonas leidyi</name>
    <dbReference type="NCBI Taxonomy" id="68569"/>
    <lineage>
        <taxon>Bacteria</taxon>
        <taxon>Pseudomonadati</taxon>
        <taxon>Pseudomonadota</taxon>
        <taxon>Alphaproteobacteria</taxon>
        <taxon>Sphingomonadales</taxon>
        <taxon>Sphingomonadaceae</taxon>
        <taxon>Sphingomonas</taxon>
    </lineage>
</organism>
<keyword evidence="2" id="KW-0732">Signal</keyword>
<protein>
    <recommendedName>
        <fullName evidence="3">EF-hand domain-containing protein</fullName>
    </recommendedName>
</protein>
<proteinExistence type="predicted"/>
<evidence type="ECO:0000259" key="3">
    <source>
        <dbReference type="PROSITE" id="PS50222"/>
    </source>
</evidence>
<dbReference type="InterPro" id="IPR018247">
    <property type="entry name" value="EF_Hand_1_Ca_BS"/>
</dbReference>
<sequence>MKKFALAAAFGATLLAAPAFAQDAPPPPPGGGMFDRLDTNHDGVITKEEFQADVAARFARLDANHDGKVSAEERAAARPGGGGGRGMAGDMTLADMQAQAERRFDRLDTNHDGKIDQAEFAAMRARMERRGPPPGGSESN</sequence>
<reference evidence="4 5" key="1">
    <citation type="submission" date="2020-03" db="EMBL/GenBank/DDBJ databases">
        <title>Genomic Encyclopedia of Type Strains, Phase IV (KMG-IV): sequencing the most valuable type-strain genomes for metagenomic binning, comparative biology and taxonomic classification.</title>
        <authorList>
            <person name="Goeker M."/>
        </authorList>
    </citation>
    <scope>NUCLEOTIDE SEQUENCE [LARGE SCALE GENOMIC DNA]</scope>
    <source>
        <strain evidence="4 5">DSM 4733</strain>
    </source>
</reference>
<dbReference type="GO" id="GO:0005509">
    <property type="term" value="F:calcium ion binding"/>
    <property type="evidence" value="ECO:0007669"/>
    <property type="project" value="InterPro"/>
</dbReference>
<dbReference type="EMBL" id="JAASQV010000001">
    <property type="protein sequence ID" value="NIJ64478.1"/>
    <property type="molecule type" value="Genomic_DNA"/>
</dbReference>
<evidence type="ECO:0000313" key="4">
    <source>
        <dbReference type="EMBL" id="NIJ64478.1"/>
    </source>
</evidence>
<feature type="compositionally biased region" description="Basic and acidic residues" evidence="1">
    <location>
        <begin position="65"/>
        <end position="76"/>
    </location>
</feature>
<dbReference type="InterPro" id="IPR002048">
    <property type="entry name" value="EF_hand_dom"/>
</dbReference>
<dbReference type="SMART" id="SM00054">
    <property type="entry name" value="EFh"/>
    <property type="match status" value="2"/>
</dbReference>
<dbReference type="Gene3D" id="1.10.238.10">
    <property type="entry name" value="EF-hand"/>
    <property type="match status" value="2"/>
</dbReference>
<feature type="signal peptide" evidence="2">
    <location>
        <begin position="1"/>
        <end position="21"/>
    </location>
</feature>
<comment type="caution">
    <text evidence="4">The sequence shown here is derived from an EMBL/GenBank/DDBJ whole genome shotgun (WGS) entry which is preliminary data.</text>
</comment>
<feature type="region of interest" description="Disordered" evidence="1">
    <location>
        <begin position="65"/>
        <end position="90"/>
    </location>
</feature>
<evidence type="ECO:0000256" key="2">
    <source>
        <dbReference type="SAM" id="SignalP"/>
    </source>
</evidence>
<feature type="chain" id="PRO_5030828134" description="EF-hand domain-containing protein" evidence="2">
    <location>
        <begin position="22"/>
        <end position="140"/>
    </location>
</feature>
<evidence type="ECO:0000313" key="5">
    <source>
        <dbReference type="Proteomes" id="UP000564677"/>
    </source>
</evidence>